<sequence length="295" mass="33333">MVSPFSTQSGPSWACDAYDWCAPEGITRLQDLLRDKVPYELAQRQLIATAKLLNGQHGMYVWATGDGKSSVFYLYSLVRPTTMTIVVSPTNALEDDMVRRLKQLDIPAVAINHDSLNKASSSLPPRDLWAEVRNGAANIILLSPEMLLSKNFKKFIQCDSVRARLALFCVDECHLVDEWGLDFRKAYGQISDTIPWLPTWTTRCGLTATLEPGRQTQAVTRALGFHDGNFFLNRRDCERYNINVVLCPVQHAYTTDEFRDLDWIIPPSMKSAADIPKTLIYCETIDLGHRLTAYL</sequence>
<name>A0ACB8TLW9_9APHY</name>
<accession>A0ACB8TLW9</accession>
<gene>
    <name evidence="1" type="ORF">BDY19DRAFT_901166</name>
</gene>
<keyword evidence="1" id="KW-0378">Hydrolase</keyword>
<reference evidence="1" key="1">
    <citation type="journal article" date="2021" name="Environ. Microbiol.">
        <title>Gene family expansions and transcriptome signatures uncover fungal adaptations to wood decay.</title>
        <authorList>
            <person name="Hage H."/>
            <person name="Miyauchi S."/>
            <person name="Viragh M."/>
            <person name="Drula E."/>
            <person name="Min B."/>
            <person name="Chaduli D."/>
            <person name="Navarro D."/>
            <person name="Favel A."/>
            <person name="Norest M."/>
            <person name="Lesage-Meessen L."/>
            <person name="Balint B."/>
            <person name="Merenyi Z."/>
            <person name="de Eugenio L."/>
            <person name="Morin E."/>
            <person name="Martinez A.T."/>
            <person name="Baldrian P."/>
            <person name="Stursova M."/>
            <person name="Martinez M.J."/>
            <person name="Novotny C."/>
            <person name="Magnuson J.K."/>
            <person name="Spatafora J.W."/>
            <person name="Maurice S."/>
            <person name="Pangilinan J."/>
            <person name="Andreopoulos W."/>
            <person name="LaButti K."/>
            <person name="Hundley H."/>
            <person name="Na H."/>
            <person name="Kuo A."/>
            <person name="Barry K."/>
            <person name="Lipzen A."/>
            <person name="Henrissat B."/>
            <person name="Riley R."/>
            <person name="Ahrendt S."/>
            <person name="Nagy L.G."/>
            <person name="Grigoriev I.V."/>
            <person name="Martin F."/>
            <person name="Rosso M.N."/>
        </authorList>
    </citation>
    <scope>NUCLEOTIDE SEQUENCE</scope>
    <source>
        <strain evidence="1">CBS 384.51</strain>
    </source>
</reference>
<proteinExistence type="predicted"/>
<evidence type="ECO:0000313" key="1">
    <source>
        <dbReference type="EMBL" id="KAI0082973.1"/>
    </source>
</evidence>
<evidence type="ECO:0000313" key="2">
    <source>
        <dbReference type="Proteomes" id="UP001055072"/>
    </source>
</evidence>
<organism evidence="1 2">
    <name type="scientific">Irpex rosettiformis</name>
    <dbReference type="NCBI Taxonomy" id="378272"/>
    <lineage>
        <taxon>Eukaryota</taxon>
        <taxon>Fungi</taxon>
        <taxon>Dikarya</taxon>
        <taxon>Basidiomycota</taxon>
        <taxon>Agaricomycotina</taxon>
        <taxon>Agaricomycetes</taxon>
        <taxon>Polyporales</taxon>
        <taxon>Irpicaceae</taxon>
        <taxon>Irpex</taxon>
    </lineage>
</organism>
<dbReference type="EMBL" id="MU275036">
    <property type="protein sequence ID" value="KAI0082973.1"/>
    <property type="molecule type" value="Genomic_DNA"/>
</dbReference>
<comment type="caution">
    <text evidence="1">The sequence shown here is derived from an EMBL/GenBank/DDBJ whole genome shotgun (WGS) entry which is preliminary data.</text>
</comment>
<feature type="non-terminal residue" evidence="1">
    <location>
        <position position="295"/>
    </location>
</feature>
<keyword evidence="2" id="KW-1185">Reference proteome</keyword>
<protein>
    <submittedName>
        <fullName evidence="1">P-loop containing nucleoside triphosphate hydrolase protein</fullName>
    </submittedName>
</protein>
<dbReference type="Proteomes" id="UP001055072">
    <property type="component" value="Unassembled WGS sequence"/>
</dbReference>